<dbReference type="Pfam" id="PF25767">
    <property type="entry name" value="ARM_TBCD_2nd"/>
    <property type="match status" value="1"/>
</dbReference>
<dbReference type="InterPro" id="IPR021133">
    <property type="entry name" value="HEAT_type_2"/>
</dbReference>
<sequence length="830" mass="90617">MDDDDDLKLVKASASLLSDLKESLPKLLWKPGKPRRAHRQVRKNDLDHVTKLIEPFQGEPQLLDSSLASIVPPIIEAYLEQLSLPPKDEKNLSLQEAVCIILYTLRKVRGYKVIVGFFNNEPRYLEPVLKALEDASDAKWQVSYVLLLWLSHLLLTPFDLSTISTAKEQDGLPSVAVRCLHVGTHYLPTSTKAQEASAAMLVRLFVRPDMRKLDVSNSFVGQSLQVVKNGNAELSYQNIGHLRLLARVAASPELERFAPGIYRTCAEITETNAVAKKLLVKIFRNITIVALRSTTAGSLTVFFEQNSILEQVIEYLLQSLPDRDTPVRYASAKALGRVVLELDPAMGQEVIQAVLDTYKQDLPRNGASSLDFRTADALRWHGLTLSLSYALFNRTASPSQLPDIIEPLVAALQFNQRSGTGSQLGTNVRDAANFGIWSLARRYTTAELQSVVLPQRKSVTVIQTLAIQLVLSACLDPAGNIRRGSSAALQELVGRHPNQITQGIPLVQVVDYQAVGLRARAMVEVATSVASLDAIYVDPLITAAMQWRGACAPDTSSRESSAKLLCSLGNVEDNLSTALQQHCEIESAHGYLLALAELPSLKSSQWNLLPHLLSLTEPITPRALNADLPVAVARFLTTICSTAGSPSAEQLSHLDILLARLLNRSEASLLNVIPQLARAVKASALRPQTLQFSNLAKPAAAGSALALGVMMPTYENGADALRVLMDCVASPTVEWRVTGLRALGIALSNLHTDTLREELIITLHKALNDYTIDERGDIGSLVRGQALECLASNGASRRASLQTTKFPPPINADIVRLSLESLPRVRLRAA</sequence>
<dbReference type="GO" id="GO:0007021">
    <property type="term" value="P:tubulin complex assembly"/>
    <property type="evidence" value="ECO:0007669"/>
    <property type="project" value="InterPro"/>
</dbReference>
<evidence type="ECO:0000256" key="1">
    <source>
        <dbReference type="PROSITE-ProRule" id="PRU00103"/>
    </source>
</evidence>
<dbReference type="GO" id="GO:0000226">
    <property type="term" value="P:microtubule cytoskeleton organization"/>
    <property type="evidence" value="ECO:0007669"/>
    <property type="project" value="TreeGrafter"/>
</dbReference>
<dbReference type="Gene3D" id="1.25.10.10">
    <property type="entry name" value="Leucine-rich Repeat Variant"/>
    <property type="match status" value="1"/>
</dbReference>
<dbReference type="Proteomes" id="UP000799421">
    <property type="component" value="Unassembled WGS sequence"/>
</dbReference>
<evidence type="ECO:0000259" key="2">
    <source>
        <dbReference type="Pfam" id="PF25767"/>
    </source>
</evidence>
<reference evidence="3" key="1">
    <citation type="journal article" date="2020" name="Stud. Mycol.">
        <title>101 Dothideomycetes genomes: a test case for predicting lifestyles and emergence of pathogens.</title>
        <authorList>
            <person name="Haridas S."/>
            <person name="Albert R."/>
            <person name="Binder M."/>
            <person name="Bloem J."/>
            <person name="Labutti K."/>
            <person name="Salamov A."/>
            <person name="Andreopoulos B."/>
            <person name="Baker S."/>
            <person name="Barry K."/>
            <person name="Bills G."/>
            <person name="Bluhm B."/>
            <person name="Cannon C."/>
            <person name="Castanera R."/>
            <person name="Culley D."/>
            <person name="Daum C."/>
            <person name="Ezra D."/>
            <person name="Gonzalez J."/>
            <person name="Henrissat B."/>
            <person name="Kuo A."/>
            <person name="Liang C."/>
            <person name="Lipzen A."/>
            <person name="Lutzoni F."/>
            <person name="Magnuson J."/>
            <person name="Mondo S."/>
            <person name="Nolan M."/>
            <person name="Ohm R."/>
            <person name="Pangilinan J."/>
            <person name="Park H.-J."/>
            <person name="Ramirez L."/>
            <person name="Alfaro M."/>
            <person name="Sun H."/>
            <person name="Tritt A."/>
            <person name="Yoshinaga Y."/>
            <person name="Zwiers L.-H."/>
            <person name="Turgeon B."/>
            <person name="Goodwin S."/>
            <person name="Spatafora J."/>
            <person name="Crous P."/>
            <person name="Grigoriev I."/>
        </authorList>
    </citation>
    <scope>NUCLEOTIDE SEQUENCE</scope>
    <source>
        <strain evidence="3">CBS 480.64</strain>
    </source>
</reference>
<dbReference type="InterPro" id="IPR058033">
    <property type="entry name" value="ARM_TBCD_2nd"/>
</dbReference>
<feature type="non-terminal residue" evidence="3">
    <location>
        <position position="830"/>
    </location>
</feature>
<evidence type="ECO:0000313" key="3">
    <source>
        <dbReference type="EMBL" id="KAF2861732.1"/>
    </source>
</evidence>
<proteinExistence type="predicted"/>
<dbReference type="GO" id="GO:0048487">
    <property type="term" value="F:beta-tubulin binding"/>
    <property type="evidence" value="ECO:0007669"/>
    <property type="project" value="InterPro"/>
</dbReference>
<dbReference type="InterPro" id="IPR016024">
    <property type="entry name" value="ARM-type_fold"/>
</dbReference>
<organism evidence="3 4">
    <name type="scientific">Piedraia hortae CBS 480.64</name>
    <dbReference type="NCBI Taxonomy" id="1314780"/>
    <lineage>
        <taxon>Eukaryota</taxon>
        <taxon>Fungi</taxon>
        <taxon>Dikarya</taxon>
        <taxon>Ascomycota</taxon>
        <taxon>Pezizomycotina</taxon>
        <taxon>Dothideomycetes</taxon>
        <taxon>Dothideomycetidae</taxon>
        <taxon>Capnodiales</taxon>
        <taxon>Piedraiaceae</taxon>
        <taxon>Piedraia</taxon>
    </lineage>
</organism>
<dbReference type="GO" id="GO:0005096">
    <property type="term" value="F:GTPase activator activity"/>
    <property type="evidence" value="ECO:0007669"/>
    <property type="project" value="InterPro"/>
</dbReference>
<accession>A0A6A7C398</accession>
<dbReference type="PROSITE" id="PS50077">
    <property type="entry name" value="HEAT_REPEAT"/>
    <property type="match status" value="1"/>
</dbReference>
<protein>
    <recommendedName>
        <fullName evidence="2">Tubulin-folding cofactor D ARM repeats domain-containing protein</fullName>
    </recommendedName>
</protein>
<feature type="repeat" description="HEAT" evidence="1">
    <location>
        <begin position="312"/>
        <end position="349"/>
    </location>
</feature>
<dbReference type="InterPro" id="IPR011989">
    <property type="entry name" value="ARM-like"/>
</dbReference>
<feature type="domain" description="Tubulin-folding cofactor D ARM repeats" evidence="2">
    <location>
        <begin position="303"/>
        <end position="504"/>
    </location>
</feature>
<name>A0A6A7C398_9PEZI</name>
<gene>
    <name evidence="3" type="ORF">K470DRAFT_214232</name>
</gene>
<dbReference type="PANTHER" id="PTHR12658">
    <property type="entry name" value="BETA-TUBULIN COFACTOR D"/>
    <property type="match status" value="1"/>
</dbReference>
<dbReference type="AlphaFoldDB" id="A0A6A7C398"/>
<dbReference type="GO" id="GO:0007023">
    <property type="term" value="P:post-chaperonin tubulin folding pathway"/>
    <property type="evidence" value="ECO:0007669"/>
    <property type="project" value="InterPro"/>
</dbReference>
<dbReference type="SUPFAM" id="SSF48371">
    <property type="entry name" value="ARM repeat"/>
    <property type="match status" value="2"/>
</dbReference>
<dbReference type="OrthoDB" id="10253476at2759"/>
<keyword evidence="4" id="KW-1185">Reference proteome</keyword>
<dbReference type="EMBL" id="MU005970">
    <property type="protein sequence ID" value="KAF2861732.1"/>
    <property type="molecule type" value="Genomic_DNA"/>
</dbReference>
<dbReference type="InterPro" id="IPR033162">
    <property type="entry name" value="TBCD"/>
</dbReference>
<evidence type="ECO:0000313" key="4">
    <source>
        <dbReference type="Proteomes" id="UP000799421"/>
    </source>
</evidence>
<dbReference type="PANTHER" id="PTHR12658:SF0">
    <property type="entry name" value="TUBULIN-SPECIFIC CHAPERONE D"/>
    <property type="match status" value="1"/>
</dbReference>
<dbReference type="Pfam" id="PF23579">
    <property type="entry name" value="ARM_TBCD"/>
    <property type="match status" value="1"/>
</dbReference>